<sequence length="312" mass="34589">MHKKIIILLIIGYILLCVGCAAIKGQPDSPMDPEQEFKSLTTYFEETTVTNCRISADPQSRTCRDNIINGRVRAINIKFDLFEKELAKEGITSSVLLDWTVLGLNSAATIVGGPIVPALTMTSAGIIGAKGAFDKNAFFEKSMPHILDRMRAERKKVLAIIREGLAKDNINEYPLDRALDDVNTYFQVGSIRGALFAISQDAGVVAKEADRKIEIAMKARPAENVTPERQKRIEALMEKVDALSDSKAFSLISAPPVPDDIDAENVIRARDRENQRLTNPKVAKQMIKMRLVYIQREDSQLNAWEAAITGSE</sequence>
<proteinExistence type="predicted"/>
<comment type="caution">
    <text evidence="1">The sequence shown here is derived from an EMBL/GenBank/DDBJ whole genome shotgun (WGS) entry which is preliminary data.</text>
</comment>
<organism evidence="1 2">
    <name type="scientific">Nitrosomonas oligotropha</name>
    <dbReference type="NCBI Taxonomy" id="42354"/>
    <lineage>
        <taxon>Bacteria</taxon>
        <taxon>Pseudomonadati</taxon>
        <taxon>Pseudomonadota</taxon>
        <taxon>Betaproteobacteria</taxon>
        <taxon>Nitrosomonadales</taxon>
        <taxon>Nitrosomonadaceae</taxon>
        <taxon>Nitrosomonas</taxon>
    </lineage>
</organism>
<dbReference type="Proteomes" id="UP000321055">
    <property type="component" value="Unassembled WGS sequence"/>
</dbReference>
<dbReference type="AlphaFoldDB" id="A0A5C7W123"/>
<accession>A0A5C7W123</accession>
<protein>
    <submittedName>
        <fullName evidence="1">Uncharacterized protein</fullName>
    </submittedName>
</protein>
<evidence type="ECO:0000313" key="1">
    <source>
        <dbReference type="EMBL" id="TXI30512.1"/>
    </source>
</evidence>
<name>A0A5C7W123_9PROT</name>
<evidence type="ECO:0000313" key="2">
    <source>
        <dbReference type="Proteomes" id="UP000321055"/>
    </source>
</evidence>
<dbReference type="EMBL" id="SSFX01000013">
    <property type="protein sequence ID" value="TXI30512.1"/>
    <property type="molecule type" value="Genomic_DNA"/>
</dbReference>
<gene>
    <name evidence="1" type="ORF">E6Q60_01215</name>
</gene>
<reference evidence="1 2" key="1">
    <citation type="submission" date="2018-09" db="EMBL/GenBank/DDBJ databases">
        <title>Metagenome Assembled Genomes from an Advanced Water Purification Facility.</title>
        <authorList>
            <person name="Stamps B.W."/>
            <person name="Spear J.R."/>
        </authorList>
    </citation>
    <scope>NUCLEOTIDE SEQUENCE [LARGE SCALE GENOMIC DNA]</scope>
    <source>
        <strain evidence="1">Bin_54_1</strain>
    </source>
</reference>